<accession>A0ABV5FIP2</accession>
<protein>
    <submittedName>
        <fullName evidence="3">Uncharacterized protein</fullName>
    </submittedName>
</protein>
<dbReference type="InterPro" id="IPR029057">
    <property type="entry name" value="PRTase-like"/>
</dbReference>
<reference evidence="3 4" key="1">
    <citation type="submission" date="2024-09" db="EMBL/GenBank/DDBJ databases">
        <authorList>
            <person name="Sun Q."/>
            <person name="Mori K."/>
        </authorList>
    </citation>
    <scope>NUCLEOTIDE SEQUENCE [LARGE SCALE GENOMIC DNA]</scope>
    <source>
        <strain evidence="3 4">CECT 7908</strain>
    </source>
</reference>
<feature type="domain" description="PRTase associated wHTH" evidence="2">
    <location>
        <begin position="329"/>
        <end position="416"/>
    </location>
</feature>
<dbReference type="RefSeq" id="WP_290267247.1">
    <property type="nucleotide sequence ID" value="NZ_JAUFQQ010000005.1"/>
</dbReference>
<dbReference type="Pfam" id="PF24390">
    <property type="entry name" value="PRTase-CE"/>
    <property type="match status" value="1"/>
</dbReference>
<evidence type="ECO:0000313" key="3">
    <source>
        <dbReference type="EMBL" id="MFB9063410.1"/>
    </source>
</evidence>
<sequence>MGHDFDLNRQSLQKIDNLLPRLKHSISPTKIINWLENFEKKDVDNAIDLLQLFEYITFDEILYRFNDLLEKILKQIPIGDQIIILPYGKVGKSGSLITYPLMHTKAFIKRARSIILTHDFEKIDNPSLYNHIIFIDDFIGSGGTFHKEYKIIKDIESWITKNSIKNTYILSSIIMKDGKDFILKKYPNIQIHAEVRNKLFDPINSPLKVLKNILTLKTMAYRYGSKIDVFGFPYGYDNSQSLISFFHCTPNNTLPIIWKKNENWVPLFPRNPDIRMSNARKFKKDIAFMIGICNRLGIDLYKDENIVILHKGRKIRDIKYNSKIHHSIVALIRLKQEKFDDIVICHILGLTMTELEDIYMEGRKLSLIDTTNNLSISADLFIKELYNKTRKEKFRKETYENLKSKNTLYLPQNFKGY</sequence>
<dbReference type="Pfam" id="PF24409">
    <property type="entry name" value="wHTH-PRTase_assc"/>
    <property type="match status" value="1"/>
</dbReference>
<dbReference type="EMBL" id="JBHMEX010000014">
    <property type="protein sequence ID" value="MFB9063410.1"/>
    <property type="molecule type" value="Genomic_DNA"/>
</dbReference>
<feature type="domain" description="PRTase-CE" evidence="1">
    <location>
        <begin position="33"/>
        <end position="270"/>
    </location>
</feature>
<dbReference type="InterPro" id="IPR057055">
    <property type="entry name" value="wHTH-PRTase_assoc"/>
</dbReference>
<comment type="caution">
    <text evidence="3">The sequence shown here is derived from an EMBL/GenBank/DDBJ whole genome shotgun (WGS) entry which is preliminary data.</text>
</comment>
<dbReference type="InterPro" id="IPR056920">
    <property type="entry name" value="PRTase-CE"/>
</dbReference>
<dbReference type="SUPFAM" id="SSF53271">
    <property type="entry name" value="PRTase-like"/>
    <property type="match status" value="1"/>
</dbReference>
<proteinExistence type="predicted"/>
<evidence type="ECO:0000259" key="2">
    <source>
        <dbReference type="Pfam" id="PF24409"/>
    </source>
</evidence>
<name>A0ABV5FIP2_9FLAO</name>
<evidence type="ECO:0000313" key="4">
    <source>
        <dbReference type="Proteomes" id="UP001589589"/>
    </source>
</evidence>
<organism evidence="3 4">
    <name type="scientific">Flavobacterium branchiarum</name>
    <dbReference type="NCBI Taxonomy" id="1114870"/>
    <lineage>
        <taxon>Bacteria</taxon>
        <taxon>Pseudomonadati</taxon>
        <taxon>Bacteroidota</taxon>
        <taxon>Flavobacteriia</taxon>
        <taxon>Flavobacteriales</taxon>
        <taxon>Flavobacteriaceae</taxon>
        <taxon>Flavobacterium</taxon>
    </lineage>
</organism>
<evidence type="ECO:0000259" key="1">
    <source>
        <dbReference type="Pfam" id="PF24390"/>
    </source>
</evidence>
<gene>
    <name evidence="3" type="ORF">ACFFUQ_05190</name>
</gene>
<keyword evidence="4" id="KW-1185">Reference proteome</keyword>
<dbReference type="Proteomes" id="UP001589589">
    <property type="component" value="Unassembled WGS sequence"/>
</dbReference>